<evidence type="ECO:0000313" key="1">
    <source>
        <dbReference type="EMBL" id="MBX73205.1"/>
    </source>
</evidence>
<dbReference type="AlphaFoldDB" id="A0A2P2R1S8"/>
<sequence length="26" mass="2951">MKIDQIKATALGWLHPMSKHSGHIHL</sequence>
<accession>A0A2P2R1S8</accession>
<dbReference type="EMBL" id="GGEC01092721">
    <property type="protein sequence ID" value="MBX73205.1"/>
    <property type="molecule type" value="Transcribed_RNA"/>
</dbReference>
<protein>
    <submittedName>
        <fullName evidence="1">Uncharacterized protein</fullName>
    </submittedName>
</protein>
<name>A0A2P2R1S8_RHIMU</name>
<proteinExistence type="predicted"/>
<reference evidence="1" key="1">
    <citation type="submission" date="2018-02" db="EMBL/GenBank/DDBJ databases">
        <title>Rhizophora mucronata_Transcriptome.</title>
        <authorList>
            <person name="Meera S.P."/>
            <person name="Sreeshan A."/>
            <person name="Augustine A."/>
        </authorList>
    </citation>
    <scope>NUCLEOTIDE SEQUENCE</scope>
    <source>
        <tissue evidence="1">Leaf</tissue>
    </source>
</reference>
<organism evidence="1">
    <name type="scientific">Rhizophora mucronata</name>
    <name type="common">Asiatic mangrove</name>
    <dbReference type="NCBI Taxonomy" id="61149"/>
    <lineage>
        <taxon>Eukaryota</taxon>
        <taxon>Viridiplantae</taxon>
        <taxon>Streptophyta</taxon>
        <taxon>Embryophyta</taxon>
        <taxon>Tracheophyta</taxon>
        <taxon>Spermatophyta</taxon>
        <taxon>Magnoliopsida</taxon>
        <taxon>eudicotyledons</taxon>
        <taxon>Gunneridae</taxon>
        <taxon>Pentapetalae</taxon>
        <taxon>rosids</taxon>
        <taxon>fabids</taxon>
        <taxon>Malpighiales</taxon>
        <taxon>Rhizophoraceae</taxon>
        <taxon>Rhizophora</taxon>
    </lineage>
</organism>